<accession>A0ABT9UI27</accession>
<organism evidence="2 3">
    <name type="scientific">Pseudarthrobacter defluvii</name>
    <dbReference type="NCBI Taxonomy" id="410837"/>
    <lineage>
        <taxon>Bacteria</taxon>
        <taxon>Bacillati</taxon>
        <taxon>Actinomycetota</taxon>
        <taxon>Actinomycetes</taxon>
        <taxon>Micrococcales</taxon>
        <taxon>Micrococcaceae</taxon>
        <taxon>Pseudarthrobacter</taxon>
    </lineage>
</organism>
<dbReference type="RefSeq" id="WP_307490799.1">
    <property type="nucleotide sequence ID" value="NZ_JAUSSY010000008.1"/>
</dbReference>
<sequence>MGDLLLVLLPAIALVALIWGIATALRPRDAGTSEADKYQRELAERSARHYAAQVQAATAARARLAAATHPSQNAQQHNQQQEYIRAGGQQSNRTWQRPGSTKNGS</sequence>
<proteinExistence type="predicted"/>
<dbReference type="Proteomes" id="UP001226389">
    <property type="component" value="Unassembled WGS sequence"/>
</dbReference>
<evidence type="ECO:0000256" key="1">
    <source>
        <dbReference type="SAM" id="MobiDB-lite"/>
    </source>
</evidence>
<comment type="caution">
    <text evidence="2">The sequence shown here is derived from an EMBL/GenBank/DDBJ whole genome shotgun (WGS) entry which is preliminary data.</text>
</comment>
<feature type="compositionally biased region" description="Low complexity" evidence="1">
    <location>
        <begin position="61"/>
        <end position="81"/>
    </location>
</feature>
<keyword evidence="3" id="KW-1185">Reference proteome</keyword>
<evidence type="ECO:0000313" key="3">
    <source>
        <dbReference type="Proteomes" id="UP001226389"/>
    </source>
</evidence>
<feature type="compositionally biased region" description="Polar residues" evidence="1">
    <location>
        <begin position="88"/>
        <end position="105"/>
    </location>
</feature>
<evidence type="ECO:0000313" key="2">
    <source>
        <dbReference type="EMBL" id="MDQ0119301.1"/>
    </source>
</evidence>
<gene>
    <name evidence="2" type="ORF">J2T22_002496</name>
</gene>
<name>A0ABT9UI27_9MICC</name>
<feature type="region of interest" description="Disordered" evidence="1">
    <location>
        <begin position="61"/>
        <end position="105"/>
    </location>
</feature>
<protein>
    <submittedName>
        <fullName evidence="2">Uncharacterized protein</fullName>
    </submittedName>
</protein>
<reference evidence="2 3" key="1">
    <citation type="submission" date="2023-07" db="EMBL/GenBank/DDBJ databases">
        <title>Sorghum-associated microbial communities from plants grown in Nebraska, USA.</title>
        <authorList>
            <person name="Schachtman D."/>
        </authorList>
    </citation>
    <scope>NUCLEOTIDE SEQUENCE [LARGE SCALE GENOMIC DNA]</scope>
    <source>
        <strain evidence="2 3">DS994</strain>
    </source>
</reference>
<dbReference type="EMBL" id="JAUSSY010000008">
    <property type="protein sequence ID" value="MDQ0119301.1"/>
    <property type="molecule type" value="Genomic_DNA"/>
</dbReference>